<organism evidence="2 3">
    <name type="scientific">Rhizobium tubonense</name>
    <dbReference type="NCBI Taxonomy" id="484088"/>
    <lineage>
        <taxon>Bacteria</taxon>
        <taxon>Pseudomonadati</taxon>
        <taxon>Pseudomonadota</taxon>
        <taxon>Alphaproteobacteria</taxon>
        <taxon>Hyphomicrobiales</taxon>
        <taxon>Rhizobiaceae</taxon>
        <taxon>Rhizobium/Agrobacterium group</taxon>
        <taxon>Rhizobium</taxon>
    </lineage>
</organism>
<proteinExistence type="predicted"/>
<comment type="caution">
    <text evidence="2">The sequence shown here is derived from an EMBL/GenBank/DDBJ whole genome shotgun (WGS) entry which is preliminary data.</text>
</comment>
<dbReference type="RefSeq" id="WP_111161452.1">
    <property type="nucleotide sequence ID" value="NZ_PCDP01000037.1"/>
</dbReference>
<gene>
    <name evidence="2" type="ORF">CPY51_17110</name>
</gene>
<keyword evidence="3" id="KW-1185">Reference proteome</keyword>
<feature type="transmembrane region" description="Helical" evidence="1">
    <location>
        <begin position="129"/>
        <end position="149"/>
    </location>
</feature>
<dbReference type="EMBL" id="PCDP01000037">
    <property type="protein sequence ID" value="PZM12497.1"/>
    <property type="molecule type" value="Genomic_DNA"/>
</dbReference>
<evidence type="ECO:0000313" key="2">
    <source>
        <dbReference type="EMBL" id="PZM12497.1"/>
    </source>
</evidence>
<feature type="transmembrane region" description="Helical" evidence="1">
    <location>
        <begin position="6"/>
        <end position="27"/>
    </location>
</feature>
<keyword evidence="1" id="KW-0472">Membrane</keyword>
<evidence type="ECO:0000256" key="1">
    <source>
        <dbReference type="SAM" id="Phobius"/>
    </source>
</evidence>
<dbReference type="Proteomes" id="UP000248925">
    <property type="component" value="Unassembled WGS sequence"/>
</dbReference>
<feature type="transmembrane region" description="Helical" evidence="1">
    <location>
        <begin position="61"/>
        <end position="80"/>
    </location>
</feature>
<feature type="transmembrane region" description="Helical" evidence="1">
    <location>
        <begin position="36"/>
        <end position="55"/>
    </location>
</feature>
<accession>A0A2W4CHF2</accession>
<sequence>MSAFTLFHVIISLIAIVSGLIVAYGFVTARRFEQTTLVFLIMTLATSVTGFLFPYNGFTPGIGVGILSVLIFIPTAAARYKYHLAGIWRPVFVIGSLVLLYFNCLVLIVQSFQKVPALNALAPTGGEPAVIISQVVLLIAAVVIGFLSLRRFRPALMGF</sequence>
<keyword evidence="1" id="KW-0812">Transmembrane</keyword>
<reference evidence="2 3" key="1">
    <citation type="journal article" date="2018" name="Sci. Rep.">
        <title>Rhizobium tumorigenes sp. nov., a novel plant tumorigenic bacterium isolated from cane gall tumors on thornless blackberry.</title>
        <authorList>
            <person name="Kuzmanovi N."/>
            <person name="Smalla K."/>
            <person name="Gronow S."/>
            <person name="PuBawska J."/>
        </authorList>
    </citation>
    <scope>NUCLEOTIDE SEQUENCE [LARGE SCALE GENOMIC DNA]</scope>
    <source>
        <strain evidence="2 3">CCBAU 85046</strain>
    </source>
</reference>
<protein>
    <submittedName>
        <fullName evidence="2">Uncharacterized protein</fullName>
    </submittedName>
</protein>
<feature type="transmembrane region" description="Helical" evidence="1">
    <location>
        <begin position="87"/>
        <end position="109"/>
    </location>
</feature>
<evidence type="ECO:0000313" key="3">
    <source>
        <dbReference type="Proteomes" id="UP000248925"/>
    </source>
</evidence>
<keyword evidence="1" id="KW-1133">Transmembrane helix</keyword>
<dbReference type="AlphaFoldDB" id="A0A2W4CHF2"/>
<dbReference type="OrthoDB" id="122197at2"/>
<name>A0A2W4CHF2_9HYPH</name>